<proteinExistence type="predicted"/>
<dbReference type="AlphaFoldDB" id="A0A061RXJ4"/>
<reference evidence="1" key="1">
    <citation type="submission" date="2014-05" db="EMBL/GenBank/DDBJ databases">
        <title>The transcriptome of the halophilic microalga Tetraselmis sp. GSL018 isolated from the Great Salt Lake, Utah.</title>
        <authorList>
            <person name="Jinkerson R.E."/>
            <person name="D'Adamo S."/>
            <person name="Posewitz M.C."/>
        </authorList>
    </citation>
    <scope>NUCLEOTIDE SEQUENCE</scope>
    <source>
        <strain evidence="1">GSL018</strain>
    </source>
</reference>
<sequence length="84" mass="8684">VRRAPSARTAGIAVPAMQDILLILPPFLSADLETAAAVSTPWPISSVPLLTLFLARSPLLLPDALGSQQLPMLRAAAGQAATLT</sequence>
<feature type="non-terminal residue" evidence="1">
    <location>
        <position position="84"/>
    </location>
</feature>
<name>A0A061RXJ4_9CHLO</name>
<dbReference type="EMBL" id="GBEZ01010163">
    <property type="protein sequence ID" value="JAC75484.1"/>
    <property type="molecule type" value="Transcribed_RNA"/>
</dbReference>
<evidence type="ECO:0000313" key="1">
    <source>
        <dbReference type="EMBL" id="JAC75484.1"/>
    </source>
</evidence>
<protein>
    <submittedName>
        <fullName evidence="1">Uncharacterized protein</fullName>
    </submittedName>
</protein>
<organism evidence="1">
    <name type="scientific">Tetraselmis sp. GSL018</name>
    <dbReference type="NCBI Taxonomy" id="582737"/>
    <lineage>
        <taxon>Eukaryota</taxon>
        <taxon>Viridiplantae</taxon>
        <taxon>Chlorophyta</taxon>
        <taxon>core chlorophytes</taxon>
        <taxon>Chlorodendrophyceae</taxon>
        <taxon>Chlorodendrales</taxon>
        <taxon>Chlorodendraceae</taxon>
        <taxon>Tetraselmis</taxon>
    </lineage>
</organism>
<feature type="non-terminal residue" evidence="1">
    <location>
        <position position="1"/>
    </location>
</feature>
<accession>A0A061RXJ4</accession>
<gene>
    <name evidence="1" type="ORF">TSPGSL018_22943</name>
</gene>